<dbReference type="InterPro" id="IPR012337">
    <property type="entry name" value="RNaseH-like_sf"/>
</dbReference>
<organism evidence="1 2">
    <name type="scientific">Marchantia polymorpha subsp. ruderalis</name>
    <dbReference type="NCBI Taxonomy" id="1480154"/>
    <lineage>
        <taxon>Eukaryota</taxon>
        <taxon>Viridiplantae</taxon>
        <taxon>Streptophyta</taxon>
        <taxon>Embryophyta</taxon>
        <taxon>Marchantiophyta</taxon>
        <taxon>Marchantiopsida</taxon>
        <taxon>Marchantiidae</taxon>
        <taxon>Marchantiales</taxon>
        <taxon>Marchantiaceae</taxon>
        <taxon>Marchantia</taxon>
    </lineage>
</organism>
<reference evidence="1" key="1">
    <citation type="submission" date="2016-03" db="EMBL/GenBank/DDBJ databases">
        <title>Mechanisms controlling the formation of the plant cell surface in tip-growing cells are functionally conserved among land plants.</title>
        <authorList>
            <person name="Honkanen S."/>
            <person name="Jones V.A."/>
            <person name="Morieri G."/>
            <person name="Champion C."/>
            <person name="Hetherington A.J."/>
            <person name="Kelly S."/>
            <person name="Saint-Marcoux D."/>
            <person name="Proust H."/>
            <person name="Prescott H."/>
            <person name="Dolan L."/>
        </authorList>
    </citation>
    <scope>NUCLEOTIDE SEQUENCE [LARGE SCALE GENOMIC DNA]</scope>
    <source>
        <tissue evidence="1">Whole gametophyte</tissue>
    </source>
</reference>
<dbReference type="EMBL" id="LVLJ01003379">
    <property type="protein sequence ID" value="OAE21601.1"/>
    <property type="molecule type" value="Genomic_DNA"/>
</dbReference>
<dbReference type="AlphaFoldDB" id="A0A176VMR1"/>
<name>A0A176VMR1_MARPO</name>
<sequence length="143" mass="16209">MNTMYLPNAIHDYEAEQVASSAAEDNDIAVVGYARTVFQLRCLAHVLQLAVQHGLKSCPMMDNAIGRFRELMKKIVDSPKLLESLASICSSLKPLEELLHRIRERHDGFTSFSIKPSDDLAKRIEEVTWHATLCDLQRQLKKS</sequence>
<protein>
    <submittedName>
        <fullName evidence="1">Uncharacterized protein</fullName>
    </submittedName>
</protein>
<keyword evidence="2" id="KW-1185">Reference proteome</keyword>
<proteinExistence type="predicted"/>
<evidence type="ECO:0000313" key="2">
    <source>
        <dbReference type="Proteomes" id="UP000077202"/>
    </source>
</evidence>
<accession>A0A176VMR1</accession>
<dbReference type="Proteomes" id="UP000077202">
    <property type="component" value="Unassembled WGS sequence"/>
</dbReference>
<comment type="caution">
    <text evidence="1">The sequence shown here is derived from an EMBL/GenBank/DDBJ whole genome shotgun (WGS) entry which is preliminary data.</text>
</comment>
<dbReference type="SUPFAM" id="SSF53098">
    <property type="entry name" value="Ribonuclease H-like"/>
    <property type="match status" value="1"/>
</dbReference>
<gene>
    <name evidence="1" type="ORF">AXG93_939s1080</name>
</gene>
<evidence type="ECO:0000313" key="1">
    <source>
        <dbReference type="EMBL" id="OAE21601.1"/>
    </source>
</evidence>